<feature type="transmembrane region" description="Helical" evidence="1">
    <location>
        <begin position="58"/>
        <end position="85"/>
    </location>
</feature>
<dbReference type="KEGG" id="fek:C1H87_02600"/>
<dbReference type="OrthoDB" id="7060422at2"/>
<dbReference type="EMBL" id="CP025791">
    <property type="protein sequence ID" value="AUP77662.1"/>
    <property type="molecule type" value="Genomic_DNA"/>
</dbReference>
<dbReference type="RefSeq" id="WP_102754322.1">
    <property type="nucleotide sequence ID" value="NZ_CP025791.1"/>
</dbReference>
<proteinExistence type="predicted"/>
<dbReference type="Pfam" id="PF14329">
    <property type="entry name" value="DUF4386"/>
    <property type="match status" value="1"/>
</dbReference>
<dbReference type="Proteomes" id="UP000235826">
    <property type="component" value="Chromosome"/>
</dbReference>
<protein>
    <submittedName>
        <fullName evidence="2">DUF4386 domain-containing protein</fullName>
    </submittedName>
</protein>
<feature type="transmembrane region" description="Helical" evidence="1">
    <location>
        <begin position="15"/>
        <end position="38"/>
    </location>
</feature>
<dbReference type="AlphaFoldDB" id="A0A2K9PKU4"/>
<feature type="transmembrane region" description="Helical" evidence="1">
    <location>
        <begin position="205"/>
        <end position="223"/>
    </location>
</feature>
<keyword evidence="1" id="KW-1133">Transmembrane helix</keyword>
<keyword evidence="3" id="KW-1185">Reference proteome</keyword>
<gene>
    <name evidence="2" type="ORF">C1H87_02600</name>
</gene>
<feature type="transmembrane region" description="Helical" evidence="1">
    <location>
        <begin position="178"/>
        <end position="199"/>
    </location>
</feature>
<evidence type="ECO:0000313" key="2">
    <source>
        <dbReference type="EMBL" id="AUP77662.1"/>
    </source>
</evidence>
<keyword evidence="1" id="KW-0472">Membrane</keyword>
<reference evidence="2 3" key="1">
    <citation type="submission" date="2018-01" db="EMBL/GenBank/DDBJ databases">
        <title>Complete genome sequence of Flavivirga eckloniae ECD14 isolated from seaweed Ecklonia cava.</title>
        <authorList>
            <person name="Lee J.H."/>
            <person name="Baik K.S."/>
            <person name="Seong C.N."/>
        </authorList>
    </citation>
    <scope>NUCLEOTIDE SEQUENCE [LARGE SCALE GENOMIC DNA]</scope>
    <source>
        <strain evidence="2 3">ECD14</strain>
    </source>
</reference>
<accession>A0A2K9PKU4</accession>
<feature type="transmembrane region" description="Helical" evidence="1">
    <location>
        <begin position="97"/>
        <end position="121"/>
    </location>
</feature>
<evidence type="ECO:0000256" key="1">
    <source>
        <dbReference type="SAM" id="Phobius"/>
    </source>
</evidence>
<name>A0A2K9PKU4_9FLAO</name>
<feature type="transmembrane region" description="Helical" evidence="1">
    <location>
        <begin position="150"/>
        <end position="169"/>
    </location>
</feature>
<sequence>MANYNGKELSLSNSALIAGISLLIMVLTTPFAEFSIFPKLIDYENPTITAENIINNKYLFSTAIFLILLTLIADITASWALYFLLKPVNKSLSLLTAWFRLIYTAMYFSAMYNLLSILSVINSLENIKHTRIEQINDSILLYFKAFRVEGSFGLIFFGIYLILLGYLVYKATYIPKAFGIILIVAGLSWVVDNLSIFFFPNLNTQFLFFLTMGELAFMLWLLIKGSRLKNLELYNK</sequence>
<organism evidence="2 3">
    <name type="scientific">Flavivirga eckloniae</name>
    <dbReference type="NCBI Taxonomy" id="1803846"/>
    <lineage>
        <taxon>Bacteria</taxon>
        <taxon>Pseudomonadati</taxon>
        <taxon>Bacteroidota</taxon>
        <taxon>Flavobacteriia</taxon>
        <taxon>Flavobacteriales</taxon>
        <taxon>Flavobacteriaceae</taxon>
        <taxon>Flavivirga</taxon>
    </lineage>
</organism>
<dbReference type="InterPro" id="IPR025495">
    <property type="entry name" value="DUF4386"/>
</dbReference>
<keyword evidence="1" id="KW-0812">Transmembrane</keyword>
<evidence type="ECO:0000313" key="3">
    <source>
        <dbReference type="Proteomes" id="UP000235826"/>
    </source>
</evidence>